<comment type="caution">
    <text evidence="1">The sequence shown here is derived from an EMBL/GenBank/DDBJ whole genome shotgun (WGS) entry which is preliminary data.</text>
</comment>
<protein>
    <recommendedName>
        <fullName evidence="3">MULE transposase domain-containing protein</fullName>
    </recommendedName>
</protein>
<reference evidence="1 2" key="1">
    <citation type="submission" date="2016-08" db="EMBL/GenBank/DDBJ databases">
        <title>A Parts List for Fungal Cellulosomes Revealed by Comparative Genomics.</title>
        <authorList>
            <consortium name="DOE Joint Genome Institute"/>
            <person name="Haitjema C.H."/>
            <person name="Gilmore S.P."/>
            <person name="Henske J.K."/>
            <person name="Solomon K.V."/>
            <person name="De Groot R."/>
            <person name="Kuo A."/>
            <person name="Mondo S.J."/>
            <person name="Salamov A.A."/>
            <person name="Labutti K."/>
            <person name="Zhao Z."/>
            <person name="Chiniquy J."/>
            <person name="Barry K."/>
            <person name="Brewer H.M."/>
            <person name="Purvine S.O."/>
            <person name="Wright A.T."/>
            <person name="Boxma B."/>
            <person name="Van Alen T."/>
            <person name="Hackstein J.H."/>
            <person name="Baker S.E."/>
            <person name="Grigoriev I.V."/>
            <person name="O'Malley M.A."/>
        </authorList>
    </citation>
    <scope>NUCLEOTIDE SEQUENCE [LARGE SCALE GENOMIC DNA]</scope>
    <source>
        <strain evidence="1 2">G1</strain>
    </source>
</reference>
<evidence type="ECO:0000313" key="2">
    <source>
        <dbReference type="Proteomes" id="UP000193920"/>
    </source>
</evidence>
<dbReference type="Proteomes" id="UP000193920">
    <property type="component" value="Unassembled WGS sequence"/>
</dbReference>
<evidence type="ECO:0000313" key="1">
    <source>
        <dbReference type="EMBL" id="ORY79196.1"/>
    </source>
</evidence>
<name>A0A1Y2F788_9FUNG</name>
<dbReference type="EMBL" id="MCOG01000015">
    <property type="protein sequence ID" value="ORY79196.1"/>
    <property type="molecule type" value="Genomic_DNA"/>
</dbReference>
<evidence type="ECO:0008006" key="3">
    <source>
        <dbReference type="Google" id="ProtNLM"/>
    </source>
</evidence>
<dbReference type="AlphaFoldDB" id="A0A1Y2F788"/>
<proteinExistence type="predicted"/>
<organism evidence="1 2">
    <name type="scientific">Neocallimastix californiae</name>
    <dbReference type="NCBI Taxonomy" id="1754190"/>
    <lineage>
        <taxon>Eukaryota</taxon>
        <taxon>Fungi</taxon>
        <taxon>Fungi incertae sedis</taxon>
        <taxon>Chytridiomycota</taxon>
        <taxon>Chytridiomycota incertae sedis</taxon>
        <taxon>Neocallimastigomycetes</taxon>
        <taxon>Neocallimastigales</taxon>
        <taxon>Neocallimastigaceae</taxon>
        <taxon>Neocallimastix</taxon>
    </lineage>
</organism>
<gene>
    <name evidence="1" type="ORF">LY90DRAFT_625532</name>
</gene>
<dbReference type="OrthoDB" id="6778920at2759"/>
<keyword evidence="2" id="KW-1185">Reference proteome</keyword>
<accession>A0A1Y2F788</accession>
<sequence>MEENIRIEISETNRGKKQIIINGKYKFNFSNEKKDNSKLYRCIEYRTSNKLKHKIEETIRKSPFSLDIRPKRIFNEISRDMGLICPEFNSIRTQIIRSQNKQLPPDITSFKEIPEESEYYKTENGDNFMIFKNPNLIIFQSPFQAKLFTQCNEDIFSDGTFYIAPKFSYQVFITRTYIKKINSFYTTSISILKDKKQFTYETLFKEIKKIQSYFEFSIY</sequence>